<organism evidence="4 5">
    <name type="scientific">Palleronia pontilimi</name>
    <dbReference type="NCBI Taxonomy" id="1964209"/>
    <lineage>
        <taxon>Bacteria</taxon>
        <taxon>Pseudomonadati</taxon>
        <taxon>Pseudomonadota</taxon>
        <taxon>Alphaproteobacteria</taxon>
        <taxon>Rhodobacterales</taxon>
        <taxon>Roseobacteraceae</taxon>
        <taxon>Palleronia</taxon>
    </lineage>
</organism>
<dbReference type="Proteomes" id="UP000642488">
    <property type="component" value="Unassembled WGS sequence"/>
</dbReference>
<dbReference type="EMBL" id="JAEKPD010000009">
    <property type="protein sequence ID" value="MBJ3763217.1"/>
    <property type="molecule type" value="Genomic_DNA"/>
</dbReference>
<dbReference type="PANTHER" id="PTHR13887">
    <property type="entry name" value="GLUTATHIONE S-TRANSFERASE KAPPA"/>
    <property type="match status" value="1"/>
</dbReference>
<comment type="similarity">
    <text evidence="2">Belongs to the thioredoxin family. DsbA subfamily.</text>
</comment>
<dbReference type="RefSeq" id="WP_198916391.1">
    <property type="nucleotide sequence ID" value="NZ_JAEKPD010000009.1"/>
</dbReference>
<gene>
    <name evidence="4" type="ORF">ILP92_10715</name>
</gene>
<dbReference type="InterPro" id="IPR012336">
    <property type="entry name" value="Thioredoxin-like_fold"/>
</dbReference>
<dbReference type="Gene3D" id="3.40.30.10">
    <property type="entry name" value="Glutaredoxin"/>
    <property type="match status" value="1"/>
</dbReference>
<accession>A0A934MA41</accession>
<comment type="caution">
    <text evidence="4">The sequence shown here is derived from an EMBL/GenBank/DDBJ whole genome shotgun (WGS) entry which is preliminary data.</text>
</comment>
<dbReference type="AlphaFoldDB" id="A0A934MA41"/>
<dbReference type="InterPro" id="IPR036249">
    <property type="entry name" value="Thioredoxin-like_sf"/>
</dbReference>
<keyword evidence="5" id="KW-1185">Reference proteome</keyword>
<dbReference type="PANTHER" id="PTHR13887:SF56">
    <property type="entry name" value="THIOREDOXIN-LIKE REDUCTASE RV2466C"/>
    <property type="match status" value="1"/>
</dbReference>
<evidence type="ECO:0000256" key="1">
    <source>
        <dbReference type="ARBA" id="ARBA00003565"/>
    </source>
</evidence>
<dbReference type="SUPFAM" id="SSF52833">
    <property type="entry name" value="Thioredoxin-like"/>
    <property type="match status" value="1"/>
</dbReference>
<comment type="function">
    <text evidence="1">May be required for disulfide bond formation in some proteins.</text>
</comment>
<dbReference type="Pfam" id="PF13462">
    <property type="entry name" value="Thioredoxin_4"/>
    <property type="match status" value="1"/>
</dbReference>
<protein>
    <submittedName>
        <fullName evidence="4">DsbA family protein</fullName>
    </submittedName>
</protein>
<evidence type="ECO:0000259" key="3">
    <source>
        <dbReference type="PROSITE" id="PS51352"/>
    </source>
</evidence>
<reference evidence="4" key="1">
    <citation type="submission" date="2020-12" db="EMBL/GenBank/DDBJ databases">
        <title>Bacterial taxonomy.</title>
        <authorList>
            <person name="Pan X."/>
        </authorList>
    </citation>
    <scope>NUCLEOTIDE SEQUENCE</scope>
    <source>
        <strain evidence="4">KCTC 52957</strain>
    </source>
</reference>
<dbReference type="PROSITE" id="PS51352">
    <property type="entry name" value="THIOREDOXIN_2"/>
    <property type="match status" value="1"/>
</dbReference>
<proteinExistence type="inferred from homology"/>
<evidence type="ECO:0000313" key="5">
    <source>
        <dbReference type="Proteomes" id="UP000642488"/>
    </source>
</evidence>
<feature type="domain" description="Thioredoxin" evidence="3">
    <location>
        <begin position="27"/>
        <end position="219"/>
    </location>
</feature>
<evidence type="ECO:0000256" key="2">
    <source>
        <dbReference type="ARBA" id="ARBA00005791"/>
    </source>
</evidence>
<sequence>MNKLPLIAAAIAVLAVGGWYFSSQSDGTPGATSFTAEAQDTADANLSLVSEMTLGNPDADVTVIEYASFTCPHCATFHDAVFPQLKANYIDPGKINFIYREVYFDRFGLWAGITARCGGADRYFGIADMLYERQKEWAQGEPSEIAANLRKIGKTAGLTEEQLDTCFADAEKAKAMVATFEQNAAEDNIRSTPSFVIDGELMNNMNYDDFASILDERLGD</sequence>
<name>A0A934MA41_9RHOB</name>
<dbReference type="InterPro" id="IPR013766">
    <property type="entry name" value="Thioredoxin_domain"/>
</dbReference>
<evidence type="ECO:0000313" key="4">
    <source>
        <dbReference type="EMBL" id="MBJ3763217.1"/>
    </source>
</evidence>